<dbReference type="EMBL" id="JAGJWT010000009">
    <property type="protein sequence ID" value="MBS9341047.1"/>
    <property type="molecule type" value="Genomic_DNA"/>
</dbReference>
<accession>A0A9X0ZXX2</accession>
<sequence>MKHLALLFSTADLAACSADKAGQESPAVSMANPASEFCAQKGGKLEMKKDKDGGEYALCHLPDGSAVEEWEYFRSHNGQ</sequence>
<evidence type="ECO:0000313" key="1">
    <source>
        <dbReference type="EMBL" id="MBS9341047.1"/>
    </source>
</evidence>
<name>A0A9X0ZXX2_NEIEL</name>
<dbReference type="Pfam" id="PF03891">
    <property type="entry name" value="DUF333"/>
    <property type="match status" value="1"/>
</dbReference>
<reference evidence="1" key="1">
    <citation type="submission" date="2021-04" db="EMBL/GenBank/DDBJ databases">
        <title>Genomic characterization of endocarditis-associated Neisseria elongata subsp. nitroreducens.</title>
        <authorList>
            <person name="Schorner M."/>
            <person name="Passarelli-Araujo H."/>
            <person name="Scheffer M."/>
            <person name="Barazzetti F."/>
            <person name="Martins J."/>
            <person name="Machado H."/>
            <person name="Palmeiro J."/>
            <person name="Bazzo M."/>
        </authorList>
    </citation>
    <scope>NUCLEOTIDE SEQUENCE</scope>
    <source>
        <strain evidence="1">Nel_M001</strain>
    </source>
</reference>
<dbReference type="RefSeq" id="WP_214038196.1">
    <property type="nucleotide sequence ID" value="NZ_JAGJWT010000009.1"/>
</dbReference>
<comment type="caution">
    <text evidence="1">The sequence shown here is derived from an EMBL/GenBank/DDBJ whole genome shotgun (WGS) entry which is preliminary data.</text>
</comment>
<dbReference type="PANTHER" id="PTHR38008">
    <property type="entry name" value="HEMOLYSIN-RELATED"/>
    <property type="match status" value="1"/>
</dbReference>
<dbReference type="Proteomes" id="UP000708805">
    <property type="component" value="Unassembled WGS sequence"/>
</dbReference>
<evidence type="ECO:0000313" key="2">
    <source>
        <dbReference type="Proteomes" id="UP000708805"/>
    </source>
</evidence>
<protein>
    <submittedName>
        <fullName evidence="1">DUF333 domain-containing protein</fullName>
    </submittedName>
</protein>
<dbReference type="PANTHER" id="PTHR38008:SF2">
    <property type="entry name" value="HEMOLYSIN"/>
    <property type="match status" value="1"/>
</dbReference>
<proteinExistence type="predicted"/>
<gene>
    <name evidence="1" type="ORF">J8641_09600</name>
</gene>
<organism evidence="1 2">
    <name type="scientific">Neisseria elongata subsp. nitroreducens</name>
    <dbReference type="NCBI Taxonomy" id="90367"/>
    <lineage>
        <taxon>Bacteria</taxon>
        <taxon>Pseudomonadati</taxon>
        <taxon>Pseudomonadota</taxon>
        <taxon>Betaproteobacteria</taxon>
        <taxon>Neisseriales</taxon>
        <taxon>Neisseriaceae</taxon>
        <taxon>Neisseria</taxon>
    </lineage>
</organism>
<dbReference type="InterPro" id="IPR005590">
    <property type="entry name" value="DUF333"/>
</dbReference>
<dbReference type="AlphaFoldDB" id="A0A9X0ZXX2"/>